<proteinExistence type="predicted"/>
<organism evidence="1 2">
    <name type="scientific">Candidatus Gallionella acididurans</name>
    <dbReference type="NCBI Taxonomy" id="1796491"/>
    <lineage>
        <taxon>Bacteria</taxon>
        <taxon>Pseudomonadati</taxon>
        <taxon>Pseudomonadota</taxon>
        <taxon>Betaproteobacteria</taxon>
        <taxon>Nitrosomonadales</taxon>
        <taxon>Gallionellaceae</taxon>
        <taxon>Gallionella</taxon>
    </lineage>
</organism>
<reference evidence="1 2" key="2">
    <citation type="submission" date="2016-03" db="EMBL/GenBank/DDBJ databases">
        <title>New uncultured bacterium of the family Gallionellaceae from acid mine drainage: description and reconstruction of genome based on metagenomic analysis of microbial community.</title>
        <authorList>
            <person name="Kadnikov V."/>
            <person name="Ivasenko D."/>
            <person name="Beletsky A."/>
            <person name="Mardanov A."/>
            <person name="Danilova E."/>
            <person name="Pimenov N."/>
            <person name="Karnachuk O."/>
            <person name="Ravin N."/>
        </authorList>
    </citation>
    <scope>NUCLEOTIDE SEQUENCE [LARGE SCALE GENOMIC DNA]</scope>
    <source>
        <strain evidence="1">ShG14-8</strain>
    </source>
</reference>
<comment type="caution">
    <text evidence="1">The sequence shown here is derived from an EMBL/GenBank/DDBJ whole genome shotgun (WGS) entry which is preliminary data.</text>
</comment>
<accession>A0A139BX35</accession>
<evidence type="ECO:0000313" key="1">
    <source>
        <dbReference type="EMBL" id="KXS33574.1"/>
    </source>
</evidence>
<reference evidence="1 2" key="1">
    <citation type="submission" date="2016-02" db="EMBL/GenBank/DDBJ databases">
        <authorList>
            <person name="Wen L."/>
            <person name="He K."/>
            <person name="Yang H."/>
        </authorList>
    </citation>
    <scope>NUCLEOTIDE SEQUENCE [LARGE SCALE GENOMIC DNA]</scope>
    <source>
        <strain evidence="1">ShG14-8</strain>
    </source>
</reference>
<dbReference type="Proteomes" id="UP000070578">
    <property type="component" value="Unassembled WGS sequence"/>
</dbReference>
<evidence type="ECO:0000313" key="2">
    <source>
        <dbReference type="Proteomes" id="UP000070578"/>
    </source>
</evidence>
<sequence length="63" mass="6957">MSVSGKHAGDDTMILKTTIQATENTEMKRVPVDFPVHLMGDINIYGNQLFPLCVLCGESVFSR</sequence>
<dbReference type="AlphaFoldDB" id="A0A139BX35"/>
<protein>
    <submittedName>
        <fullName evidence="1">Uncharacterized protein</fullName>
    </submittedName>
</protein>
<name>A0A139BX35_9PROT</name>
<dbReference type="EMBL" id="LSLI01000004">
    <property type="protein sequence ID" value="KXS33574.1"/>
    <property type="molecule type" value="Genomic_DNA"/>
</dbReference>
<gene>
    <name evidence="1" type="ORF">AWT59_0294</name>
</gene>